<feature type="transmembrane region" description="Helical" evidence="1">
    <location>
        <begin position="20"/>
        <end position="41"/>
    </location>
</feature>
<organism evidence="2 3">
    <name type="scientific">Podospora didyma</name>
    <dbReference type="NCBI Taxonomy" id="330526"/>
    <lineage>
        <taxon>Eukaryota</taxon>
        <taxon>Fungi</taxon>
        <taxon>Dikarya</taxon>
        <taxon>Ascomycota</taxon>
        <taxon>Pezizomycotina</taxon>
        <taxon>Sordariomycetes</taxon>
        <taxon>Sordariomycetidae</taxon>
        <taxon>Sordariales</taxon>
        <taxon>Podosporaceae</taxon>
        <taxon>Podospora</taxon>
    </lineage>
</organism>
<reference evidence="2" key="1">
    <citation type="journal article" date="2023" name="Mol. Phylogenet. Evol.">
        <title>Genome-scale phylogeny and comparative genomics of the fungal order Sordariales.</title>
        <authorList>
            <person name="Hensen N."/>
            <person name="Bonometti L."/>
            <person name="Westerberg I."/>
            <person name="Brannstrom I.O."/>
            <person name="Guillou S."/>
            <person name="Cros-Aarteil S."/>
            <person name="Calhoun S."/>
            <person name="Haridas S."/>
            <person name="Kuo A."/>
            <person name="Mondo S."/>
            <person name="Pangilinan J."/>
            <person name="Riley R."/>
            <person name="LaButti K."/>
            <person name="Andreopoulos B."/>
            <person name="Lipzen A."/>
            <person name="Chen C."/>
            <person name="Yan M."/>
            <person name="Daum C."/>
            <person name="Ng V."/>
            <person name="Clum A."/>
            <person name="Steindorff A."/>
            <person name="Ohm R.A."/>
            <person name="Martin F."/>
            <person name="Silar P."/>
            <person name="Natvig D.O."/>
            <person name="Lalanne C."/>
            <person name="Gautier V."/>
            <person name="Ament-Velasquez S.L."/>
            <person name="Kruys A."/>
            <person name="Hutchinson M.I."/>
            <person name="Powell A.J."/>
            <person name="Barry K."/>
            <person name="Miller A.N."/>
            <person name="Grigoriev I.V."/>
            <person name="Debuchy R."/>
            <person name="Gladieux P."/>
            <person name="Hiltunen Thoren M."/>
            <person name="Johannesson H."/>
        </authorList>
    </citation>
    <scope>NUCLEOTIDE SEQUENCE</scope>
    <source>
        <strain evidence="2">CBS 232.78</strain>
    </source>
</reference>
<proteinExistence type="predicted"/>
<keyword evidence="1" id="KW-0472">Membrane</keyword>
<dbReference type="EMBL" id="JAULSW010000003">
    <property type="protein sequence ID" value="KAK3387686.1"/>
    <property type="molecule type" value="Genomic_DNA"/>
</dbReference>
<comment type="caution">
    <text evidence="2">The sequence shown here is derived from an EMBL/GenBank/DDBJ whole genome shotgun (WGS) entry which is preliminary data.</text>
</comment>
<evidence type="ECO:0000313" key="3">
    <source>
        <dbReference type="Proteomes" id="UP001285441"/>
    </source>
</evidence>
<gene>
    <name evidence="2" type="ORF">B0H63DRAFT_470713</name>
</gene>
<dbReference type="Proteomes" id="UP001285441">
    <property type="component" value="Unassembled WGS sequence"/>
</dbReference>
<protein>
    <submittedName>
        <fullName evidence="2">Uncharacterized protein</fullName>
    </submittedName>
</protein>
<reference evidence="2" key="2">
    <citation type="submission" date="2023-06" db="EMBL/GenBank/DDBJ databases">
        <authorList>
            <consortium name="Lawrence Berkeley National Laboratory"/>
            <person name="Haridas S."/>
            <person name="Hensen N."/>
            <person name="Bonometti L."/>
            <person name="Westerberg I."/>
            <person name="Brannstrom I.O."/>
            <person name="Guillou S."/>
            <person name="Cros-Aarteil S."/>
            <person name="Calhoun S."/>
            <person name="Kuo A."/>
            <person name="Mondo S."/>
            <person name="Pangilinan J."/>
            <person name="Riley R."/>
            <person name="LaButti K."/>
            <person name="Andreopoulos B."/>
            <person name="Lipzen A."/>
            <person name="Chen C."/>
            <person name="Yanf M."/>
            <person name="Daum C."/>
            <person name="Ng V."/>
            <person name="Clum A."/>
            <person name="Steindorff A."/>
            <person name="Ohm R."/>
            <person name="Martin F."/>
            <person name="Silar P."/>
            <person name="Natvig D."/>
            <person name="Lalanne C."/>
            <person name="Gautier V."/>
            <person name="Ament-velasquez S.L."/>
            <person name="Kruys A."/>
            <person name="Hutchinson M.I."/>
            <person name="Powell A.J."/>
            <person name="Barry K."/>
            <person name="Miller A.N."/>
            <person name="Grigoriev I.V."/>
            <person name="Debuchy R."/>
            <person name="Gladieux P."/>
            <person name="Thoren M.H."/>
            <person name="Johannesson H."/>
        </authorList>
    </citation>
    <scope>NUCLEOTIDE SEQUENCE</scope>
    <source>
        <strain evidence="2">CBS 232.78</strain>
    </source>
</reference>
<accession>A0AAE0NTY3</accession>
<name>A0AAE0NTY3_9PEZI</name>
<keyword evidence="3" id="KW-1185">Reference proteome</keyword>
<evidence type="ECO:0000256" key="1">
    <source>
        <dbReference type="SAM" id="Phobius"/>
    </source>
</evidence>
<keyword evidence="1" id="KW-1133">Transmembrane helix</keyword>
<evidence type="ECO:0000313" key="2">
    <source>
        <dbReference type="EMBL" id="KAK3387686.1"/>
    </source>
</evidence>
<dbReference type="AlphaFoldDB" id="A0AAE0NTY3"/>
<sequence>MQAAQPSSTCSGLRGGSLWTIYGVLSSILFRLPALAIAFMAPAHRGYLRTPTYSYLLGSCPRLPDRRLLLWSICRQVLFPPPEAYLAKLSDDGHFRLVIVCPRCMCEPQW</sequence>
<keyword evidence="1" id="KW-0812">Transmembrane</keyword>